<evidence type="ECO:0000256" key="2">
    <source>
        <dbReference type="ARBA" id="ARBA00022448"/>
    </source>
</evidence>
<dbReference type="PANTHER" id="PTHR23058">
    <property type="entry name" value="PEROXISOMAL MEMBRANE PROTEIN PEX14"/>
    <property type="match status" value="1"/>
</dbReference>
<evidence type="ECO:0000256" key="5">
    <source>
        <dbReference type="ARBA" id="ARBA00023136"/>
    </source>
</evidence>
<evidence type="ECO:0000256" key="6">
    <source>
        <dbReference type="ARBA" id="ARBA00023140"/>
    </source>
</evidence>
<comment type="function">
    <text evidence="10">Component of the PEX13-PEX14 docking complex, a translocon channel that specifically mediates the import of peroxisomal cargo proteins bound to PEX5 receptor. The PEX13-PEX14 docking complex forms a large import pore which can be opened to a diameter of about 9 nm. Mechanistically, PEX5 receptor along with cargo proteins associates with the PEX14 subunit of the PEX13-PEX14 docking complex in the cytosol, leading to the insertion of the receptor into the organelle membrane with the concomitant translocation of the cargo into the peroxisome matrix.</text>
</comment>
<accession>A0A8B9S7A1</accession>
<feature type="domain" description="Peroxisome membrane anchor protein Pex14p N-terminal" evidence="12">
    <location>
        <begin position="25"/>
        <end position="56"/>
    </location>
</feature>
<comment type="subcellular location">
    <subcellularLocation>
        <location evidence="9 10">Peroxisome membrane</location>
    </subcellularLocation>
</comment>
<evidence type="ECO:0000256" key="11">
    <source>
        <dbReference type="SAM" id="MobiDB-lite"/>
    </source>
</evidence>
<evidence type="ECO:0000256" key="10">
    <source>
        <dbReference type="RuleBase" id="RU367032"/>
    </source>
</evidence>
<reference evidence="13" key="1">
    <citation type="submission" date="2025-08" db="UniProtKB">
        <authorList>
            <consortium name="Ensembl"/>
        </authorList>
    </citation>
    <scope>IDENTIFICATION</scope>
</reference>
<keyword evidence="5 10" id="KW-0472">Membrane</keyword>
<comment type="similarity">
    <text evidence="1 10">Belongs to the peroxin-14 family.</text>
</comment>
<dbReference type="GO" id="GO:0005778">
    <property type="term" value="C:peroxisomal membrane"/>
    <property type="evidence" value="ECO:0007669"/>
    <property type="project" value="UniProtKB-SubCell"/>
</dbReference>
<dbReference type="GO" id="GO:0005102">
    <property type="term" value="F:signaling receptor binding"/>
    <property type="evidence" value="ECO:0007669"/>
    <property type="project" value="TreeGrafter"/>
</dbReference>
<evidence type="ECO:0000256" key="4">
    <source>
        <dbReference type="ARBA" id="ARBA00023010"/>
    </source>
</evidence>
<feature type="compositionally biased region" description="Low complexity" evidence="11">
    <location>
        <begin position="1"/>
        <end position="15"/>
    </location>
</feature>
<protein>
    <recommendedName>
        <fullName evidence="7 10">Peroxisomal membrane protein PEX14</fullName>
    </recommendedName>
    <alternativeName>
        <fullName evidence="8 10">Peroxin-14</fullName>
    </alternativeName>
</protein>
<dbReference type="AlphaFoldDB" id="A0A8B9S7A1"/>
<evidence type="ECO:0000256" key="7">
    <source>
        <dbReference type="ARBA" id="ARBA00029502"/>
    </source>
</evidence>
<evidence type="ECO:0000313" key="13">
    <source>
        <dbReference type="Ensembl" id="ENSAOWP00000009703.1"/>
    </source>
</evidence>
<dbReference type="PANTHER" id="PTHR23058:SF0">
    <property type="entry name" value="PEROXISOMAL MEMBRANE PROTEIN PEX14"/>
    <property type="match status" value="1"/>
</dbReference>
<dbReference type="Proteomes" id="UP000694424">
    <property type="component" value="Unplaced"/>
</dbReference>
<name>A0A8B9S7A1_APTOW</name>
<keyword evidence="3 10" id="KW-0653">Protein transport</keyword>
<organism evidence="13 14">
    <name type="scientific">Apteryx owenii</name>
    <name type="common">Little spotted kiwi</name>
    <dbReference type="NCBI Taxonomy" id="8824"/>
    <lineage>
        <taxon>Eukaryota</taxon>
        <taxon>Metazoa</taxon>
        <taxon>Chordata</taxon>
        <taxon>Craniata</taxon>
        <taxon>Vertebrata</taxon>
        <taxon>Euteleostomi</taxon>
        <taxon>Archelosauria</taxon>
        <taxon>Archosauria</taxon>
        <taxon>Dinosauria</taxon>
        <taxon>Saurischia</taxon>
        <taxon>Theropoda</taxon>
        <taxon>Coelurosauria</taxon>
        <taxon>Aves</taxon>
        <taxon>Palaeognathae</taxon>
        <taxon>Apterygiformes</taxon>
        <taxon>Apterygidae</taxon>
        <taxon>Apteryx</taxon>
    </lineage>
</organism>
<evidence type="ECO:0000256" key="8">
    <source>
        <dbReference type="ARBA" id="ARBA00029691"/>
    </source>
</evidence>
<dbReference type="GO" id="GO:1990429">
    <property type="term" value="C:peroxisomal importomer complex"/>
    <property type="evidence" value="ECO:0007669"/>
    <property type="project" value="TreeGrafter"/>
</dbReference>
<dbReference type="Ensembl" id="ENSAOWT00000011014.1">
    <property type="protein sequence ID" value="ENSAOWP00000009703.1"/>
    <property type="gene ID" value="ENSAOWG00000006659.1"/>
</dbReference>
<keyword evidence="2 10" id="KW-0813">Transport</keyword>
<evidence type="ECO:0000259" key="12">
    <source>
        <dbReference type="Pfam" id="PF04695"/>
    </source>
</evidence>
<dbReference type="InterPro" id="IPR025655">
    <property type="entry name" value="PEX14"/>
</dbReference>
<evidence type="ECO:0000256" key="3">
    <source>
        <dbReference type="ARBA" id="ARBA00022927"/>
    </source>
</evidence>
<dbReference type="InterPro" id="IPR006785">
    <property type="entry name" value="Pex14_N"/>
</dbReference>
<feature type="region of interest" description="Disordered" evidence="11">
    <location>
        <begin position="1"/>
        <end position="22"/>
    </location>
</feature>
<evidence type="ECO:0000256" key="1">
    <source>
        <dbReference type="ARBA" id="ARBA00005443"/>
    </source>
</evidence>
<dbReference type="Pfam" id="PF04695">
    <property type="entry name" value="Pex14_N"/>
    <property type="match status" value="1"/>
</dbReference>
<keyword evidence="14" id="KW-1185">Reference proteome</keyword>
<dbReference type="Gene3D" id="1.10.10.10">
    <property type="entry name" value="Winged helix-like DNA-binding domain superfamily/Winged helix DNA-binding domain"/>
    <property type="match status" value="1"/>
</dbReference>
<evidence type="ECO:0000256" key="9">
    <source>
        <dbReference type="ARBA" id="ARBA00046271"/>
    </source>
</evidence>
<keyword evidence="4" id="KW-0811">Translocation</keyword>
<reference evidence="13" key="2">
    <citation type="submission" date="2025-09" db="UniProtKB">
        <authorList>
            <consortium name="Ensembl"/>
        </authorList>
    </citation>
    <scope>IDENTIFICATION</scope>
</reference>
<dbReference type="InterPro" id="IPR036388">
    <property type="entry name" value="WH-like_DNA-bd_sf"/>
</dbReference>
<sequence length="143" mass="15594">MASSEQAEQPSQSGSCPATENAASREPLIVTAVKFLQNPRVRQSPLATRRAFLKKKDRVTGSLAVSLVFCANAWADLITCMCKTTRETWNSVIENLHPSAVKEMSSCLASLLCAYLSPAVQHRAIHHADSFPPSILPLLVLYV</sequence>
<keyword evidence="6 10" id="KW-0576">Peroxisome</keyword>
<evidence type="ECO:0000313" key="14">
    <source>
        <dbReference type="Proteomes" id="UP000694424"/>
    </source>
</evidence>
<dbReference type="GO" id="GO:0016560">
    <property type="term" value="P:protein import into peroxisome matrix, docking"/>
    <property type="evidence" value="ECO:0007669"/>
    <property type="project" value="UniProtKB-UniRule"/>
</dbReference>
<proteinExistence type="inferred from homology"/>